<dbReference type="SUPFAM" id="SSF56112">
    <property type="entry name" value="Protein kinase-like (PK-like)"/>
    <property type="match status" value="1"/>
</dbReference>
<dbReference type="InterPro" id="IPR052898">
    <property type="entry name" value="ACAD10-like"/>
</dbReference>
<organism evidence="2">
    <name type="scientific">marine metagenome</name>
    <dbReference type="NCBI Taxonomy" id="408172"/>
    <lineage>
        <taxon>unclassified sequences</taxon>
        <taxon>metagenomes</taxon>
        <taxon>ecological metagenomes</taxon>
    </lineage>
</organism>
<dbReference type="InterPro" id="IPR041726">
    <property type="entry name" value="ACAD10_11_N"/>
</dbReference>
<dbReference type="Gene3D" id="3.90.1200.10">
    <property type="match status" value="1"/>
</dbReference>
<feature type="domain" description="Aminoglycoside phosphotransferase" evidence="1">
    <location>
        <begin position="40"/>
        <end position="267"/>
    </location>
</feature>
<dbReference type="InterPro" id="IPR011009">
    <property type="entry name" value="Kinase-like_dom_sf"/>
</dbReference>
<dbReference type="EMBL" id="UINC01000916">
    <property type="protein sequence ID" value="SUZ63409.1"/>
    <property type="molecule type" value="Genomic_DNA"/>
</dbReference>
<protein>
    <recommendedName>
        <fullName evidence="1">Aminoglycoside phosphotransferase domain-containing protein</fullName>
    </recommendedName>
</protein>
<gene>
    <name evidence="2" type="ORF">METZ01_LOCUS16263</name>
</gene>
<dbReference type="PANTHER" id="PTHR47829">
    <property type="entry name" value="HYDROLASE, PUTATIVE (AFU_ORTHOLOGUE AFUA_1G12880)-RELATED"/>
    <property type="match status" value="1"/>
</dbReference>
<reference evidence="2" key="1">
    <citation type="submission" date="2018-05" db="EMBL/GenBank/DDBJ databases">
        <authorList>
            <person name="Lanie J.A."/>
            <person name="Ng W.-L."/>
            <person name="Kazmierczak K.M."/>
            <person name="Andrzejewski T.M."/>
            <person name="Davidsen T.M."/>
            <person name="Wayne K.J."/>
            <person name="Tettelin H."/>
            <person name="Glass J.I."/>
            <person name="Rusch D."/>
            <person name="Podicherti R."/>
            <person name="Tsui H.-C.T."/>
            <person name="Winkler M.E."/>
        </authorList>
    </citation>
    <scope>NUCLEOTIDE SEQUENCE</scope>
</reference>
<dbReference type="CDD" id="cd05154">
    <property type="entry name" value="ACAD10_11_N-like"/>
    <property type="match status" value="1"/>
</dbReference>
<dbReference type="PANTHER" id="PTHR47829:SF1">
    <property type="entry name" value="HAD FAMILY PHOSPHATASE"/>
    <property type="match status" value="1"/>
</dbReference>
<accession>A0A381PB34</accession>
<evidence type="ECO:0000259" key="1">
    <source>
        <dbReference type="Pfam" id="PF01636"/>
    </source>
</evidence>
<name>A0A381PB34_9ZZZZ</name>
<dbReference type="InterPro" id="IPR002575">
    <property type="entry name" value="Aminoglycoside_PTrfase"/>
</dbReference>
<dbReference type="AlphaFoldDB" id="A0A381PB34"/>
<dbReference type="Gene3D" id="3.30.200.20">
    <property type="entry name" value="Phosphorylase Kinase, domain 1"/>
    <property type="match status" value="1"/>
</dbReference>
<sequence>MSEILIDKAVDVRDDEKLEESSLNSYLSKFIDYDTNNFKILQFPSGFSNLTYLIKSGDQDFVLRRPPHGAKIKSGHDMNREFKVLTSLKEIYNKSPNPIHYCENEDIIGSEFYIMERLEGLILRGNNYKSIITKTSDYIGLSKEFVQTFVDLHKIDINKSGLIDFGNPEGYNTRQVKGWSKRYLNSKTEEISEINFVIKWLNDNIVQSRFESLIHNDFKYDNLVLDPLSLNVISVLDWEMSTIGDPFMDLGTSLAYWIQNNDPDFIKSIHLNITSEKGNPSRGEILKLYQNNFGHEIDNIVFYFTYGLFKIAVIVQQIYFRYKNGLTKDTRFKDLDKVVKAYGKMAKQSIQKNKIECLF</sequence>
<dbReference type="Pfam" id="PF01636">
    <property type="entry name" value="APH"/>
    <property type="match status" value="1"/>
</dbReference>
<evidence type="ECO:0000313" key="2">
    <source>
        <dbReference type="EMBL" id="SUZ63409.1"/>
    </source>
</evidence>
<proteinExistence type="predicted"/>